<gene>
    <name evidence="1" type="ORF">H4S07_000272</name>
</gene>
<dbReference type="Proteomes" id="UP001140096">
    <property type="component" value="Unassembled WGS sequence"/>
</dbReference>
<reference evidence="1" key="1">
    <citation type="submission" date="2022-07" db="EMBL/GenBank/DDBJ databases">
        <title>Phylogenomic reconstructions and comparative analyses of Kickxellomycotina fungi.</title>
        <authorList>
            <person name="Reynolds N.K."/>
            <person name="Stajich J.E."/>
            <person name="Barry K."/>
            <person name="Grigoriev I.V."/>
            <person name="Crous P."/>
            <person name="Smith M.E."/>
        </authorList>
    </citation>
    <scope>NUCLEOTIDE SEQUENCE</scope>
    <source>
        <strain evidence="1">CBS 102833</strain>
    </source>
</reference>
<evidence type="ECO:0000313" key="2">
    <source>
        <dbReference type="Proteomes" id="UP001140096"/>
    </source>
</evidence>
<accession>A0ACC1LRX1</accession>
<sequence>MPKSEGIAKLIRALNDSKLFSNDTVALLTPIGSSKINDTYMADTTNGHQYFVKHHIADANMDQQACVTMFEAEVAGLSALRQTGTFRVPQPLGVGHMSDGAFLVTEYVELQLLSDQRKFGQTLAAMHLVKGPDKFGFYMDNYIGTTPQLNGWNESWVDFLHKRLKFQFDQAPLPEVAQRQAEQLLANLPTFFQGITDIVPSLIHGDLWRGNCAADKEGKPVVYDPAVCWGHNESELGIMRLFGGFGDELYKAYHEYIPKAPCFDKRAPVYELYHLVNHINMFGVAYLGRCTDLLQVICDQLDQDMAD</sequence>
<organism evidence="1 2">
    <name type="scientific">Coemansia furcata</name>
    <dbReference type="NCBI Taxonomy" id="417177"/>
    <lineage>
        <taxon>Eukaryota</taxon>
        <taxon>Fungi</taxon>
        <taxon>Fungi incertae sedis</taxon>
        <taxon>Zoopagomycota</taxon>
        <taxon>Kickxellomycotina</taxon>
        <taxon>Kickxellomycetes</taxon>
        <taxon>Kickxellales</taxon>
        <taxon>Kickxellaceae</taxon>
        <taxon>Coemansia</taxon>
    </lineage>
</organism>
<protein>
    <submittedName>
        <fullName evidence="1">Uncharacterized protein</fullName>
    </submittedName>
</protein>
<name>A0ACC1LRX1_9FUNG</name>
<dbReference type="EMBL" id="JANBUP010000010">
    <property type="protein sequence ID" value="KAJ2813978.1"/>
    <property type="molecule type" value="Genomic_DNA"/>
</dbReference>
<evidence type="ECO:0000313" key="1">
    <source>
        <dbReference type="EMBL" id="KAJ2813978.1"/>
    </source>
</evidence>
<keyword evidence="2" id="KW-1185">Reference proteome</keyword>
<proteinExistence type="predicted"/>
<comment type="caution">
    <text evidence="1">The sequence shown here is derived from an EMBL/GenBank/DDBJ whole genome shotgun (WGS) entry which is preliminary data.</text>
</comment>